<reference evidence="2" key="1">
    <citation type="submission" date="2022-12" db="EMBL/GenBank/DDBJ databases">
        <title>Clostridium sp. nov., isolated from industrial wastewater.</title>
        <authorList>
            <person name="Jiayan W."/>
        </authorList>
    </citation>
    <scope>NUCLEOTIDE SEQUENCE</scope>
    <source>
        <strain evidence="2">ZC22-4</strain>
    </source>
</reference>
<gene>
    <name evidence="2" type="ORF">OW729_03875</name>
</gene>
<dbReference type="Proteomes" id="UP001144612">
    <property type="component" value="Unassembled WGS sequence"/>
</dbReference>
<sequence>MDNKNICSKTNRCNEKRKFINKQNIWATLQIIAPLLLTIIYLKGFLIALELPSNMTKYIHLDKLGETGVILRLTYWSNLIILIWTTIGTSIFSILLVIHCLKGNKRKDKLNTLTILQGKIILSIILVAFMGFLSFVYLQKEKVIDIVKRYDSDIILLKSQKTEVYEGMIEERVEQEIEGGYYAEKPKPLKILNSYKVNTNEKCKRFLCPKTLLKNIKLKKDKYYRIYYLPNSRIVVSIENINKM</sequence>
<keyword evidence="1" id="KW-0472">Membrane</keyword>
<feature type="transmembrane region" description="Helical" evidence="1">
    <location>
        <begin position="120"/>
        <end position="138"/>
    </location>
</feature>
<keyword evidence="3" id="KW-1185">Reference proteome</keyword>
<proteinExistence type="predicted"/>
<keyword evidence="1" id="KW-0812">Transmembrane</keyword>
<accession>A0ABT4D6D3</accession>
<dbReference type="EMBL" id="JAPQFJ010000003">
    <property type="protein sequence ID" value="MCY6957743.1"/>
    <property type="molecule type" value="Genomic_DNA"/>
</dbReference>
<keyword evidence="1" id="KW-1133">Transmembrane helix</keyword>
<evidence type="ECO:0000256" key="1">
    <source>
        <dbReference type="SAM" id="Phobius"/>
    </source>
</evidence>
<evidence type="ECO:0000313" key="3">
    <source>
        <dbReference type="Proteomes" id="UP001144612"/>
    </source>
</evidence>
<comment type="caution">
    <text evidence="2">The sequence shown here is derived from an EMBL/GenBank/DDBJ whole genome shotgun (WGS) entry which is preliminary data.</text>
</comment>
<organism evidence="2 3">
    <name type="scientific">Clostridium brassicae</name>
    <dbReference type="NCBI Taxonomy" id="2999072"/>
    <lineage>
        <taxon>Bacteria</taxon>
        <taxon>Bacillati</taxon>
        <taxon>Bacillota</taxon>
        <taxon>Clostridia</taxon>
        <taxon>Eubacteriales</taxon>
        <taxon>Clostridiaceae</taxon>
        <taxon>Clostridium</taxon>
    </lineage>
</organism>
<feature type="transmembrane region" description="Helical" evidence="1">
    <location>
        <begin position="25"/>
        <end position="49"/>
    </location>
</feature>
<dbReference type="RefSeq" id="WP_268060137.1">
    <property type="nucleotide sequence ID" value="NZ_JAPQFJ010000003.1"/>
</dbReference>
<protein>
    <submittedName>
        <fullName evidence="2">Uncharacterized protein</fullName>
    </submittedName>
</protein>
<name>A0ABT4D6D3_9CLOT</name>
<evidence type="ECO:0000313" key="2">
    <source>
        <dbReference type="EMBL" id="MCY6957743.1"/>
    </source>
</evidence>
<feature type="transmembrane region" description="Helical" evidence="1">
    <location>
        <begin position="75"/>
        <end position="99"/>
    </location>
</feature>